<accession>A0A1J7C841</accession>
<name>A0A1J7C841_9ACTN</name>
<evidence type="ECO:0000313" key="1">
    <source>
        <dbReference type="EMBL" id="OIV37692.1"/>
    </source>
</evidence>
<proteinExistence type="predicted"/>
<organism evidence="1 2">
    <name type="scientific">Mangrovactinospora gilvigrisea</name>
    <dbReference type="NCBI Taxonomy" id="1428644"/>
    <lineage>
        <taxon>Bacteria</taxon>
        <taxon>Bacillati</taxon>
        <taxon>Actinomycetota</taxon>
        <taxon>Actinomycetes</taxon>
        <taxon>Kitasatosporales</taxon>
        <taxon>Streptomycetaceae</taxon>
        <taxon>Mangrovactinospora</taxon>
    </lineage>
</organism>
<comment type="caution">
    <text evidence="1">The sequence shown here is derived from an EMBL/GenBank/DDBJ whole genome shotgun (WGS) entry which is preliminary data.</text>
</comment>
<gene>
    <name evidence="1" type="ORF">BIV57_09705</name>
</gene>
<evidence type="ECO:0000313" key="2">
    <source>
        <dbReference type="Proteomes" id="UP000243342"/>
    </source>
</evidence>
<dbReference type="Proteomes" id="UP000243342">
    <property type="component" value="Unassembled WGS sequence"/>
</dbReference>
<dbReference type="EMBL" id="MLCF01000044">
    <property type="protein sequence ID" value="OIV37692.1"/>
    <property type="molecule type" value="Genomic_DNA"/>
</dbReference>
<sequence>MFLAMADLEAIVTVFLHPFEHLHISIINYRDTFLWYCALEEGKPNFAYLLYCLTDLARINGARFNFISC</sequence>
<protein>
    <submittedName>
        <fullName evidence="1">Uncharacterized protein</fullName>
    </submittedName>
</protein>
<keyword evidence="2" id="KW-1185">Reference proteome</keyword>
<dbReference type="AlphaFoldDB" id="A0A1J7C841"/>
<reference evidence="1 2" key="1">
    <citation type="submission" date="2016-10" db="EMBL/GenBank/DDBJ databases">
        <title>Genome sequence of Streptomyces gilvigriseus MUSC 26.</title>
        <authorList>
            <person name="Lee L.-H."/>
            <person name="Ser H.-L."/>
        </authorList>
    </citation>
    <scope>NUCLEOTIDE SEQUENCE [LARGE SCALE GENOMIC DNA]</scope>
    <source>
        <strain evidence="1 2">MUSC 26</strain>
    </source>
</reference>